<dbReference type="EMBL" id="LAZR01000052">
    <property type="protein sequence ID" value="KKN98328.1"/>
    <property type="molecule type" value="Genomic_DNA"/>
</dbReference>
<accession>A0A0F9Y127</accession>
<reference evidence="4" key="1">
    <citation type="journal article" date="2015" name="Nature">
        <title>Complex archaea that bridge the gap between prokaryotes and eukaryotes.</title>
        <authorList>
            <person name="Spang A."/>
            <person name="Saw J.H."/>
            <person name="Jorgensen S.L."/>
            <person name="Zaremba-Niedzwiedzka K."/>
            <person name="Martijn J."/>
            <person name="Lind A.E."/>
            <person name="van Eijk R."/>
            <person name="Schleper C."/>
            <person name="Guy L."/>
            <person name="Ettema T.J."/>
        </authorList>
    </citation>
    <scope>NUCLEOTIDE SEQUENCE</scope>
</reference>
<gene>
    <name evidence="4" type="ORF">LCGC14_0148620</name>
</gene>
<dbReference type="GO" id="GO:0009055">
    <property type="term" value="F:electron transfer activity"/>
    <property type="evidence" value="ECO:0007669"/>
    <property type="project" value="InterPro"/>
</dbReference>
<dbReference type="SMART" id="SM01235">
    <property type="entry name" value="Haem_bd"/>
    <property type="match status" value="1"/>
</dbReference>
<dbReference type="Pfam" id="PF14376">
    <property type="entry name" value="Haem_bd"/>
    <property type="match status" value="1"/>
</dbReference>
<name>A0A0F9Y127_9ZZZZ</name>
<dbReference type="GO" id="GO:0046872">
    <property type="term" value="F:metal ion binding"/>
    <property type="evidence" value="ECO:0007669"/>
    <property type="project" value="UniProtKB-KW"/>
</dbReference>
<evidence type="ECO:0000313" key="4">
    <source>
        <dbReference type="EMBL" id="KKN98328.1"/>
    </source>
</evidence>
<dbReference type="PROSITE" id="PS51007">
    <property type="entry name" value="CYTC"/>
    <property type="match status" value="1"/>
</dbReference>
<keyword evidence="2" id="KW-0408">Iron</keyword>
<comment type="caution">
    <text evidence="4">The sequence shown here is derived from an EMBL/GenBank/DDBJ whole genome shotgun (WGS) entry which is preliminary data.</text>
</comment>
<dbReference type="AlphaFoldDB" id="A0A0F9Y127"/>
<dbReference type="InterPro" id="IPR025992">
    <property type="entry name" value="Haem-bd"/>
</dbReference>
<dbReference type="GO" id="GO:0020037">
    <property type="term" value="F:heme binding"/>
    <property type="evidence" value="ECO:0007669"/>
    <property type="project" value="InterPro"/>
</dbReference>
<evidence type="ECO:0000259" key="3">
    <source>
        <dbReference type="PROSITE" id="PS51007"/>
    </source>
</evidence>
<organism evidence="4">
    <name type="scientific">marine sediment metagenome</name>
    <dbReference type="NCBI Taxonomy" id="412755"/>
    <lineage>
        <taxon>unclassified sequences</taxon>
        <taxon>metagenomes</taxon>
        <taxon>ecological metagenomes</taxon>
    </lineage>
</organism>
<evidence type="ECO:0000256" key="2">
    <source>
        <dbReference type="ARBA" id="ARBA00023004"/>
    </source>
</evidence>
<sequence>MKLLKKISLGVVVVFIAMQFFSPTKNISPGNHTAVFIKETNPTQELRRIFETSCYDCHSNNTKYPWYNNIAPISYWLADHVTEGKEHLNFSEWENYSLTKKDHLLEEIEDEISSGNMPLSQYTLIHADTKLSVSEVTELVEWVRQTRIIYQLGKQPK</sequence>
<feature type="domain" description="Cytochrome c" evidence="3">
    <location>
        <begin position="41"/>
        <end position="147"/>
    </location>
</feature>
<dbReference type="InterPro" id="IPR009056">
    <property type="entry name" value="Cyt_c-like_dom"/>
</dbReference>
<evidence type="ECO:0000256" key="1">
    <source>
        <dbReference type="ARBA" id="ARBA00022723"/>
    </source>
</evidence>
<keyword evidence="1" id="KW-0479">Metal-binding</keyword>
<protein>
    <recommendedName>
        <fullName evidence="3">Cytochrome c domain-containing protein</fullName>
    </recommendedName>
</protein>
<proteinExistence type="predicted"/>